<evidence type="ECO:0008006" key="8">
    <source>
        <dbReference type="Google" id="ProtNLM"/>
    </source>
</evidence>
<feature type="domain" description="Sulfatase-modifying factor enzyme-like" evidence="4">
    <location>
        <begin position="245"/>
        <end position="383"/>
    </location>
</feature>
<dbReference type="EMBL" id="CP002418">
    <property type="protein sequence ID" value="ADU45477.1"/>
    <property type="molecule type" value="Genomic_DNA"/>
</dbReference>
<dbReference type="eggNOG" id="COG1262">
    <property type="taxonomic scope" value="Bacteria"/>
</dbReference>
<dbReference type="GO" id="GO:0052699">
    <property type="term" value="P:ergothioneine biosynthetic process"/>
    <property type="evidence" value="ECO:0007669"/>
    <property type="project" value="InterPro"/>
</dbReference>
<name>E6VIQ0_RHOPX</name>
<proteinExistence type="predicted"/>
<dbReference type="BioCyc" id="RPAL652103:RPDX1_RS19345-MONOMER"/>
<organism evidence="6 7">
    <name type="scientific">Rhodopseudomonas palustris (strain DX-1)</name>
    <dbReference type="NCBI Taxonomy" id="652103"/>
    <lineage>
        <taxon>Bacteria</taxon>
        <taxon>Pseudomonadati</taxon>
        <taxon>Pseudomonadota</taxon>
        <taxon>Alphaproteobacteria</taxon>
        <taxon>Hyphomicrobiales</taxon>
        <taxon>Nitrobacteraceae</taxon>
        <taxon>Rhodopseudomonas</taxon>
    </lineage>
</organism>
<dbReference type="InterPro" id="IPR016187">
    <property type="entry name" value="CTDL_fold"/>
</dbReference>
<dbReference type="Pfam" id="PF12867">
    <property type="entry name" value="DinB_2"/>
    <property type="match status" value="1"/>
</dbReference>
<evidence type="ECO:0000259" key="5">
    <source>
        <dbReference type="Pfam" id="PF12867"/>
    </source>
</evidence>
<dbReference type="KEGG" id="rpx:Rpdx1_3918"/>
<evidence type="ECO:0000313" key="7">
    <source>
        <dbReference type="Proteomes" id="UP000001402"/>
    </source>
</evidence>
<protein>
    <recommendedName>
        <fullName evidence="8">Ergothioneine biosynthesis protein EgtB</fullName>
    </recommendedName>
</protein>
<dbReference type="PANTHER" id="PTHR23150:SF36">
    <property type="entry name" value="HERCYNINE OXYGENASE"/>
    <property type="match status" value="1"/>
</dbReference>
<dbReference type="InterPro" id="IPR005532">
    <property type="entry name" value="SUMF_dom"/>
</dbReference>
<dbReference type="PANTHER" id="PTHR23150">
    <property type="entry name" value="SULFATASE MODIFYING FACTOR 1, 2"/>
    <property type="match status" value="1"/>
</dbReference>
<evidence type="ECO:0000313" key="6">
    <source>
        <dbReference type="EMBL" id="ADU45477.1"/>
    </source>
</evidence>
<dbReference type="InterPro" id="IPR042095">
    <property type="entry name" value="SUMF_sf"/>
</dbReference>
<dbReference type="NCBIfam" id="TIGR03440">
    <property type="entry name" value="egtB_TIGR03440"/>
    <property type="match status" value="1"/>
</dbReference>
<dbReference type="Pfam" id="PF03781">
    <property type="entry name" value="FGE-sulfatase"/>
    <property type="match status" value="1"/>
</dbReference>
<keyword evidence="1" id="KW-0560">Oxidoreductase</keyword>
<dbReference type="STRING" id="652103.Rpdx1_3918"/>
<dbReference type="InterPro" id="IPR051043">
    <property type="entry name" value="Sulfatase_Mod_Factor_Kinase"/>
</dbReference>
<feature type="domain" description="DinB-like" evidence="5">
    <location>
        <begin position="79"/>
        <end position="212"/>
    </location>
</feature>
<evidence type="ECO:0000259" key="4">
    <source>
        <dbReference type="Pfam" id="PF03781"/>
    </source>
</evidence>
<reference evidence="6" key="1">
    <citation type="submission" date="2010-12" db="EMBL/GenBank/DDBJ databases">
        <title>Complete sequence of Rhodopseudomonas palustris DX-1.</title>
        <authorList>
            <consortium name="US DOE Joint Genome Institute"/>
            <person name="Lucas S."/>
            <person name="Copeland A."/>
            <person name="Lapidus A."/>
            <person name="Cheng J.-F."/>
            <person name="Goodwin L."/>
            <person name="Pitluck S."/>
            <person name="Misra M."/>
            <person name="Chertkov O."/>
            <person name="Detter J.C."/>
            <person name="Han C."/>
            <person name="Tapia R."/>
            <person name="Land M."/>
            <person name="Hauser L."/>
            <person name="Kyrpides N."/>
            <person name="Ivanova N."/>
            <person name="Ovchinnikova G."/>
            <person name="Logan B."/>
            <person name="Oda Y."/>
            <person name="Harwood C."/>
            <person name="Woyke T."/>
        </authorList>
    </citation>
    <scope>NUCLEOTIDE SEQUENCE [LARGE SCALE GENOMIC DNA]</scope>
    <source>
        <strain evidence="6">DX-1</strain>
    </source>
</reference>
<sequence length="464" mass="51475">MPGDDGLSHAGYFLAGTPPTLHPACQSLCVVWNSFPAAAFSTKPEMLVTISSSAASSAADSSPSSVSARDLADRLSTAYRTVRDETERRAAPLSPEDQVVQSMPDASPAKWHRAHTTWFFEQFLLGPHCPGYQVFHPDYAFLFNSYYVSAGPRHTRAARGLLTRPGVAEVAAYRRHVDKAMLNWFATAGAAKLEQIAPLIEVGLNHEQQHQELLLTDILHAFAQNPIPPAYDPAWRLPATARDGEDWVALPEGIHPIGHAGDSFHFDNEKPVHRALVGPVKLARHLVSNAEWLAFMADGGYRTATLWLMDGFACAERESWEAPGHWRQVDGEWKIMTLGGLQAIDPDAPVCHISYYEADAFARWAGKHLPTEMEWEVAARAGHLPDAFGTVWQWTRSAYAPYPGYKAIEGALGEYNGKFMVNQLVLRGSSCATPEGHSRVSYRNFFYPYHRWQFTGLRLADYGT</sequence>
<dbReference type="Proteomes" id="UP000001402">
    <property type="component" value="Chromosome"/>
</dbReference>
<accession>E6VIQ0</accession>
<keyword evidence="2" id="KW-0408">Iron</keyword>
<dbReference type="Gene3D" id="3.90.1580.10">
    <property type="entry name" value="paralog of FGE (formylglycine-generating enzyme)"/>
    <property type="match status" value="2"/>
</dbReference>
<dbReference type="SUPFAM" id="SSF56436">
    <property type="entry name" value="C-type lectin-like"/>
    <property type="match status" value="1"/>
</dbReference>
<dbReference type="InterPro" id="IPR017806">
    <property type="entry name" value="EgtB"/>
</dbReference>
<evidence type="ECO:0000256" key="3">
    <source>
        <dbReference type="ARBA" id="ARBA00037882"/>
    </source>
</evidence>
<dbReference type="AlphaFoldDB" id="E6VIQ0"/>
<dbReference type="InterPro" id="IPR024775">
    <property type="entry name" value="DinB-like"/>
</dbReference>
<comment type="pathway">
    <text evidence="3">Amino-acid biosynthesis; ergothioneine biosynthesis.</text>
</comment>
<evidence type="ECO:0000256" key="2">
    <source>
        <dbReference type="ARBA" id="ARBA00023004"/>
    </source>
</evidence>
<dbReference type="HOGENOM" id="CLU_012431_9_0_5"/>
<evidence type="ECO:0000256" key="1">
    <source>
        <dbReference type="ARBA" id="ARBA00023002"/>
    </source>
</evidence>
<gene>
    <name evidence="6" type="ordered locus">Rpdx1_3918</name>
</gene>